<keyword evidence="2" id="KW-1185">Reference proteome</keyword>
<evidence type="ECO:0000313" key="1">
    <source>
        <dbReference type="EMBL" id="KAI9378109.1"/>
    </source>
</evidence>
<dbReference type="Proteomes" id="UP000006729">
    <property type="component" value="Chromosome 18"/>
</dbReference>
<name>A0ACC0RM07_POPTR</name>
<organism evidence="1 2">
    <name type="scientific">Populus trichocarpa</name>
    <name type="common">Western balsam poplar</name>
    <name type="synonym">Populus balsamifera subsp. trichocarpa</name>
    <dbReference type="NCBI Taxonomy" id="3694"/>
    <lineage>
        <taxon>Eukaryota</taxon>
        <taxon>Viridiplantae</taxon>
        <taxon>Streptophyta</taxon>
        <taxon>Embryophyta</taxon>
        <taxon>Tracheophyta</taxon>
        <taxon>Spermatophyta</taxon>
        <taxon>Magnoliopsida</taxon>
        <taxon>eudicotyledons</taxon>
        <taxon>Gunneridae</taxon>
        <taxon>Pentapetalae</taxon>
        <taxon>rosids</taxon>
        <taxon>fabids</taxon>
        <taxon>Malpighiales</taxon>
        <taxon>Salicaceae</taxon>
        <taxon>Saliceae</taxon>
        <taxon>Populus</taxon>
    </lineage>
</organism>
<protein>
    <submittedName>
        <fullName evidence="1">Uncharacterized protein</fullName>
    </submittedName>
</protein>
<gene>
    <name evidence="1" type="ORF">POPTR_018G036400v4</name>
</gene>
<reference evidence="1 2" key="1">
    <citation type="journal article" date="2006" name="Science">
        <title>The genome of black cottonwood, Populus trichocarpa (Torr. &amp; Gray).</title>
        <authorList>
            <person name="Tuskan G.A."/>
            <person name="Difazio S."/>
            <person name="Jansson S."/>
            <person name="Bohlmann J."/>
            <person name="Grigoriev I."/>
            <person name="Hellsten U."/>
            <person name="Putnam N."/>
            <person name="Ralph S."/>
            <person name="Rombauts S."/>
            <person name="Salamov A."/>
            <person name="Schein J."/>
            <person name="Sterck L."/>
            <person name="Aerts A."/>
            <person name="Bhalerao R.R."/>
            <person name="Bhalerao R.P."/>
            <person name="Blaudez D."/>
            <person name="Boerjan W."/>
            <person name="Brun A."/>
            <person name="Brunner A."/>
            <person name="Busov V."/>
            <person name="Campbell M."/>
            <person name="Carlson J."/>
            <person name="Chalot M."/>
            <person name="Chapman J."/>
            <person name="Chen G.L."/>
            <person name="Cooper D."/>
            <person name="Coutinho P.M."/>
            <person name="Couturier J."/>
            <person name="Covert S."/>
            <person name="Cronk Q."/>
            <person name="Cunningham R."/>
            <person name="Davis J."/>
            <person name="Degroeve S."/>
            <person name="Dejardin A."/>
            <person name="Depamphilis C."/>
            <person name="Detter J."/>
            <person name="Dirks B."/>
            <person name="Dubchak I."/>
            <person name="Duplessis S."/>
            <person name="Ehlting J."/>
            <person name="Ellis B."/>
            <person name="Gendler K."/>
            <person name="Goodstein D."/>
            <person name="Gribskov M."/>
            <person name="Grimwood J."/>
            <person name="Groover A."/>
            <person name="Gunter L."/>
            <person name="Hamberger B."/>
            <person name="Heinze B."/>
            <person name="Helariutta Y."/>
            <person name="Henrissat B."/>
            <person name="Holligan D."/>
            <person name="Holt R."/>
            <person name="Huang W."/>
            <person name="Islam-Faridi N."/>
            <person name="Jones S."/>
            <person name="Jones-Rhoades M."/>
            <person name="Jorgensen R."/>
            <person name="Joshi C."/>
            <person name="Kangasjarvi J."/>
            <person name="Karlsson J."/>
            <person name="Kelleher C."/>
            <person name="Kirkpatrick R."/>
            <person name="Kirst M."/>
            <person name="Kohler A."/>
            <person name="Kalluri U."/>
            <person name="Larimer F."/>
            <person name="Leebens-Mack J."/>
            <person name="Leple J.C."/>
            <person name="Locascio P."/>
            <person name="Lou Y."/>
            <person name="Lucas S."/>
            <person name="Martin F."/>
            <person name="Montanini B."/>
            <person name="Napoli C."/>
            <person name="Nelson D.R."/>
            <person name="Nelson C."/>
            <person name="Nieminen K."/>
            <person name="Nilsson O."/>
            <person name="Pereda V."/>
            <person name="Peter G."/>
            <person name="Philippe R."/>
            <person name="Pilate G."/>
            <person name="Poliakov A."/>
            <person name="Razumovskaya J."/>
            <person name="Richardson P."/>
            <person name="Rinaldi C."/>
            <person name="Ritland K."/>
            <person name="Rouze P."/>
            <person name="Ryaboy D."/>
            <person name="Schmutz J."/>
            <person name="Schrader J."/>
            <person name="Segerman B."/>
            <person name="Shin H."/>
            <person name="Siddiqui A."/>
            <person name="Sterky F."/>
            <person name="Terry A."/>
            <person name="Tsai C.J."/>
            <person name="Uberbacher E."/>
            <person name="Unneberg P."/>
            <person name="Vahala J."/>
            <person name="Wall K."/>
            <person name="Wessler S."/>
            <person name="Yang G."/>
            <person name="Yin T."/>
            <person name="Douglas C."/>
            <person name="Marra M."/>
            <person name="Sandberg G."/>
            <person name="Van de Peer Y."/>
            <person name="Rokhsar D."/>
        </authorList>
    </citation>
    <scope>NUCLEOTIDE SEQUENCE [LARGE SCALE GENOMIC DNA]</scope>
    <source>
        <strain evidence="2">cv. Nisqually</strain>
    </source>
</reference>
<sequence>MGCAQSKVDNEEPVSRCKERKILMKEAVTARNAFAAGHSGYTISLKNTGASLSDYGHGEADQESQFQQPSSLDSSSQPQPPPPPPSMDNFPPPSMDNFPPPPPLPDFSPSPIKRTLSMPEIVMKRKEMGDSVAIEEVVEEEEEEEEEGEELRNRNLSRKTKNYDNIEKVSQRGPQSSGNVGPGEEDTRPRNPPRTVESHSSVVPPMPEAKNMAWDYFFMMDNVPDSSLEPEEDASRSRDNFGNVENVGVGFGGVGGLRGGVDGSGNVIDGVEPKTPEKAEENMEPVLKEEEKGGEKKERKQIEHSKTAPPDFRVVGRKVPSVNLMQVLNEIDDHFLKSSESAQDVCKMLEATRLHYHSNFADNRGHIDHSARVMRVITWNRSFKGVPSAEGGEDELDSEDYETHATVLDKLLAWEKKLYDEVKQGELMKLEYKRKVALLNKQKKRGASAESLEKTKAAVSHLHTRYIVDMQSMDSTVSEVNQIRDQQLYPKLVDLVDGMAKMWASMCMHHDSQLKIVTNLKSLDVNHAIKETTKHHHERTIQLLKVVQGWLSHFEKLVTHQKQYIHTLTSWLKLNLIPIESSLKEKISSPPRAQNPPIQALLHSWHDYLEKLPDELAKSAISSFAAVVETIVHHQEEEMKLKEKCEETRREFMRKNQAFEEWYQKYMQRRTPTDETDADRGEDANPNPVSERQFVVESLKKRLEEEIEAHGKHCLQVREKSVGSLKIRLPELFRAMSDYAHACSDAYEKLRSITQLQKSDRNRA</sequence>
<evidence type="ECO:0000313" key="2">
    <source>
        <dbReference type="Proteomes" id="UP000006729"/>
    </source>
</evidence>
<proteinExistence type="predicted"/>
<comment type="caution">
    <text evidence="1">The sequence shown here is derived from an EMBL/GenBank/DDBJ whole genome shotgun (WGS) entry which is preliminary data.</text>
</comment>
<accession>A0ACC0RM07</accession>
<dbReference type="EMBL" id="CM009307">
    <property type="protein sequence ID" value="KAI9378109.1"/>
    <property type="molecule type" value="Genomic_DNA"/>
</dbReference>